<gene>
    <name evidence="2" type="ORF">MPEAHAMD_5390</name>
</gene>
<keyword evidence="3" id="KW-1185">Reference proteome</keyword>
<dbReference type="EMBL" id="BPQJ01000035">
    <property type="protein sequence ID" value="GJD65203.1"/>
    <property type="molecule type" value="Genomic_DNA"/>
</dbReference>
<evidence type="ECO:0000313" key="3">
    <source>
        <dbReference type="Proteomes" id="UP001055286"/>
    </source>
</evidence>
<proteinExistence type="predicted"/>
<name>A0AA37HG96_9HYPH</name>
<feature type="compositionally biased region" description="Basic and acidic residues" evidence="1">
    <location>
        <begin position="86"/>
        <end position="114"/>
    </location>
</feature>
<sequence>MPPFTLTTAPQGRAVHLTPEGAPQSWCGRRADQPERGPVRLGAICRRCWASAPAAWRSELVADATEHDACAFRTRRGVHSGNAVARCEKQGAGERAEGRSDEHVGAMADDRLRR</sequence>
<comment type="caution">
    <text evidence="2">The sequence shown here is derived from an EMBL/GenBank/DDBJ whole genome shotgun (WGS) entry which is preliminary data.</text>
</comment>
<protein>
    <submittedName>
        <fullName evidence="2">Uncharacterized protein</fullName>
    </submittedName>
</protein>
<accession>A0AA37HG96</accession>
<dbReference type="Proteomes" id="UP001055286">
    <property type="component" value="Unassembled WGS sequence"/>
</dbReference>
<reference evidence="2" key="2">
    <citation type="submission" date="2021-08" db="EMBL/GenBank/DDBJ databases">
        <authorList>
            <person name="Tani A."/>
            <person name="Ola A."/>
            <person name="Ogura Y."/>
            <person name="Katsura K."/>
            <person name="Hayashi T."/>
        </authorList>
    </citation>
    <scope>NUCLEOTIDE SEQUENCE</scope>
    <source>
        <strain evidence="2">JCM 32048</strain>
    </source>
</reference>
<organism evidence="2 3">
    <name type="scientific">Methylobacterium frigidaeris</name>
    <dbReference type="NCBI Taxonomy" id="2038277"/>
    <lineage>
        <taxon>Bacteria</taxon>
        <taxon>Pseudomonadati</taxon>
        <taxon>Pseudomonadota</taxon>
        <taxon>Alphaproteobacteria</taxon>
        <taxon>Hyphomicrobiales</taxon>
        <taxon>Methylobacteriaceae</taxon>
        <taxon>Methylobacterium</taxon>
    </lineage>
</organism>
<evidence type="ECO:0000256" key="1">
    <source>
        <dbReference type="SAM" id="MobiDB-lite"/>
    </source>
</evidence>
<evidence type="ECO:0000313" key="2">
    <source>
        <dbReference type="EMBL" id="GJD65203.1"/>
    </source>
</evidence>
<dbReference type="AlphaFoldDB" id="A0AA37HG96"/>
<feature type="compositionally biased region" description="Polar residues" evidence="1">
    <location>
        <begin position="1"/>
        <end position="10"/>
    </location>
</feature>
<feature type="region of interest" description="Disordered" evidence="1">
    <location>
        <begin position="1"/>
        <end position="34"/>
    </location>
</feature>
<feature type="region of interest" description="Disordered" evidence="1">
    <location>
        <begin position="81"/>
        <end position="114"/>
    </location>
</feature>
<reference evidence="2" key="1">
    <citation type="journal article" date="2016" name="Front. Microbiol.">
        <title>Genome Sequence of the Piezophilic, Mesophilic Sulfate-Reducing Bacterium Desulfovibrio indicus J2T.</title>
        <authorList>
            <person name="Cao J."/>
            <person name="Maignien L."/>
            <person name="Shao Z."/>
            <person name="Alain K."/>
            <person name="Jebbar M."/>
        </authorList>
    </citation>
    <scope>NUCLEOTIDE SEQUENCE</scope>
    <source>
        <strain evidence="2">JCM 32048</strain>
    </source>
</reference>